<evidence type="ECO:0000259" key="1">
    <source>
        <dbReference type="Pfam" id="PF01910"/>
    </source>
</evidence>
<dbReference type="InterPro" id="IPR029756">
    <property type="entry name" value="MTH1187/YkoF-like"/>
</dbReference>
<accession>A0A3P3XJA7</accession>
<reference evidence="2" key="1">
    <citation type="submission" date="2017-02" db="EMBL/GenBank/DDBJ databases">
        <authorList>
            <person name="Regsiter A."/>
            <person name="William W."/>
        </authorList>
    </citation>
    <scope>NUCLEOTIDE SEQUENCE</scope>
    <source>
        <strain evidence="2">Bib</strain>
    </source>
</reference>
<feature type="domain" description="Thiamine-binding protein" evidence="1">
    <location>
        <begin position="5"/>
        <end position="63"/>
    </location>
</feature>
<sequence>MLIEVQFSMYPIREAHISPFIQKAVNIIESFGLPVQVGPMSSITYGESATIFKAFDRIIEEFAGSTQFVLITTISNACPVDFSQNKSSSKSSL</sequence>
<gene>
    <name evidence="2" type="ORF">SPIROBIBN47_290117</name>
</gene>
<dbReference type="InterPro" id="IPR002767">
    <property type="entry name" value="Thiamine_BP"/>
</dbReference>
<evidence type="ECO:0000313" key="2">
    <source>
        <dbReference type="EMBL" id="SLM13586.1"/>
    </source>
</evidence>
<dbReference type="SUPFAM" id="SSF89957">
    <property type="entry name" value="MTH1187/YkoF-like"/>
    <property type="match status" value="1"/>
</dbReference>
<dbReference type="Pfam" id="PF01910">
    <property type="entry name" value="Thiamine_BP"/>
    <property type="match status" value="1"/>
</dbReference>
<dbReference type="AlphaFoldDB" id="A0A3P3XJA7"/>
<proteinExistence type="predicted"/>
<name>A0A3P3XJA7_9SPIR</name>
<dbReference type="EMBL" id="FWDM01000022">
    <property type="protein sequence ID" value="SLM13586.1"/>
    <property type="molecule type" value="Genomic_DNA"/>
</dbReference>
<dbReference type="Gene3D" id="3.30.70.930">
    <property type="match status" value="1"/>
</dbReference>
<organism evidence="2">
    <name type="scientific">uncultured spirochete</name>
    <dbReference type="NCBI Taxonomy" id="156406"/>
    <lineage>
        <taxon>Bacteria</taxon>
        <taxon>Pseudomonadati</taxon>
        <taxon>Spirochaetota</taxon>
        <taxon>Spirochaetia</taxon>
        <taxon>Spirochaetales</taxon>
        <taxon>environmental samples</taxon>
    </lineage>
</organism>
<protein>
    <recommendedName>
        <fullName evidence="1">Thiamine-binding protein domain-containing protein</fullName>
    </recommendedName>
</protein>